<organism evidence="1 2">
    <name type="scientific">Eumeta variegata</name>
    <name type="common">Bagworm moth</name>
    <name type="synonym">Eumeta japonica</name>
    <dbReference type="NCBI Taxonomy" id="151549"/>
    <lineage>
        <taxon>Eukaryota</taxon>
        <taxon>Metazoa</taxon>
        <taxon>Ecdysozoa</taxon>
        <taxon>Arthropoda</taxon>
        <taxon>Hexapoda</taxon>
        <taxon>Insecta</taxon>
        <taxon>Pterygota</taxon>
        <taxon>Neoptera</taxon>
        <taxon>Endopterygota</taxon>
        <taxon>Lepidoptera</taxon>
        <taxon>Glossata</taxon>
        <taxon>Ditrysia</taxon>
        <taxon>Tineoidea</taxon>
        <taxon>Psychidae</taxon>
        <taxon>Oiketicinae</taxon>
        <taxon>Eumeta</taxon>
    </lineage>
</organism>
<reference evidence="1 2" key="1">
    <citation type="journal article" date="2019" name="Commun. Biol.">
        <title>The bagworm genome reveals a unique fibroin gene that provides high tensile strength.</title>
        <authorList>
            <person name="Kono N."/>
            <person name="Nakamura H."/>
            <person name="Ohtoshi R."/>
            <person name="Tomita M."/>
            <person name="Numata K."/>
            <person name="Arakawa K."/>
        </authorList>
    </citation>
    <scope>NUCLEOTIDE SEQUENCE [LARGE SCALE GENOMIC DNA]</scope>
</reference>
<dbReference type="AlphaFoldDB" id="A0A4C1WPH3"/>
<sequence length="68" mass="7905">MSPSGRAQRYLEALPVRLRQCGLETAKDHRHQCDGKDRDRQLNVLSEARKVWFKLINLAVARIEPDTF</sequence>
<protein>
    <submittedName>
        <fullName evidence="1">Uncharacterized protein</fullName>
    </submittedName>
</protein>
<comment type="caution">
    <text evidence="1">The sequence shown here is derived from an EMBL/GenBank/DDBJ whole genome shotgun (WGS) entry which is preliminary data.</text>
</comment>
<keyword evidence="2" id="KW-1185">Reference proteome</keyword>
<evidence type="ECO:0000313" key="1">
    <source>
        <dbReference type="EMBL" id="GBP53396.1"/>
    </source>
</evidence>
<name>A0A4C1WPH3_EUMVA</name>
<dbReference type="Proteomes" id="UP000299102">
    <property type="component" value="Unassembled WGS sequence"/>
</dbReference>
<accession>A0A4C1WPH3</accession>
<gene>
    <name evidence="1" type="ORF">EVAR_48148_1</name>
</gene>
<evidence type="ECO:0000313" key="2">
    <source>
        <dbReference type="Proteomes" id="UP000299102"/>
    </source>
</evidence>
<proteinExistence type="predicted"/>
<dbReference type="EMBL" id="BGZK01000624">
    <property type="protein sequence ID" value="GBP53396.1"/>
    <property type="molecule type" value="Genomic_DNA"/>
</dbReference>